<dbReference type="EMBL" id="BDQX01000430">
    <property type="protein sequence ID" value="GBG11804.1"/>
    <property type="molecule type" value="Genomic_DNA"/>
</dbReference>
<proteinExistence type="predicted"/>
<evidence type="ECO:0000256" key="1">
    <source>
        <dbReference type="SAM" id="MobiDB-lite"/>
    </source>
</evidence>
<sequence>MNNASSNAGEQRINQCRGQRIKHAANNTKPPRELTHGGFIVRAYRPGTGVPGKAGVIYWLNKPIHSK</sequence>
<reference evidence="2 3" key="1">
    <citation type="submission" date="2017-08" db="EMBL/GenBank/DDBJ databases">
        <title>Substantial Increase in Enzyme Production by Combined Drug-Resistance Mutations in Paenibacillus agaridevorans.</title>
        <authorList>
            <person name="Tanaka Y."/>
            <person name="Funane K."/>
            <person name="Hosaka T."/>
            <person name="Shiwa Y."/>
            <person name="Fujita N."/>
            <person name="Miyazaki T."/>
            <person name="Yoshikawa H."/>
            <person name="Murakami K."/>
            <person name="Kasahara K."/>
            <person name="Inaoka T."/>
            <person name="Hiraga Y."/>
            <person name="Ochi K."/>
        </authorList>
    </citation>
    <scope>NUCLEOTIDE SEQUENCE [LARGE SCALE GENOMIC DNA]</scope>
    <source>
        <strain evidence="2 3">T-3040</strain>
    </source>
</reference>
<organism evidence="2 3">
    <name type="scientific">Paenibacillus agaridevorans</name>
    <dbReference type="NCBI Taxonomy" id="171404"/>
    <lineage>
        <taxon>Bacteria</taxon>
        <taxon>Bacillati</taxon>
        <taxon>Bacillota</taxon>
        <taxon>Bacilli</taxon>
        <taxon>Bacillales</taxon>
        <taxon>Paenibacillaceae</taxon>
        <taxon>Paenibacillus</taxon>
    </lineage>
</organism>
<keyword evidence="3" id="KW-1185">Reference proteome</keyword>
<evidence type="ECO:0000313" key="2">
    <source>
        <dbReference type="EMBL" id="GBG11804.1"/>
    </source>
</evidence>
<feature type="compositionally biased region" description="Polar residues" evidence="1">
    <location>
        <begin position="1"/>
        <end position="17"/>
    </location>
</feature>
<dbReference type="AlphaFoldDB" id="A0A2R5F620"/>
<comment type="caution">
    <text evidence="2">The sequence shown here is derived from an EMBL/GenBank/DDBJ whole genome shotgun (WGS) entry which is preliminary data.</text>
</comment>
<protein>
    <submittedName>
        <fullName evidence="2">Uncharacterized protein</fullName>
    </submittedName>
</protein>
<dbReference type="Proteomes" id="UP000245202">
    <property type="component" value="Unassembled WGS sequence"/>
</dbReference>
<feature type="region of interest" description="Disordered" evidence="1">
    <location>
        <begin position="1"/>
        <end position="34"/>
    </location>
</feature>
<name>A0A2R5F620_9BACL</name>
<evidence type="ECO:0000313" key="3">
    <source>
        <dbReference type="Proteomes" id="UP000245202"/>
    </source>
</evidence>
<accession>A0A2R5F620</accession>
<gene>
    <name evidence="2" type="ORF">PAT3040_06651</name>
</gene>